<dbReference type="AlphaFoldDB" id="A0A8J2KVA2"/>
<accession>A0A8J2KVA2</accession>
<gene>
    <name evidence="1" type="ORF">AFUS01_LOCUS34272</name>
</gene>
<proteinExistence type="predicted"/>
<keyword evidence="2" id="KW-1185">Reference proteome</keyword>
<evidence type="ECO:0000313" key="2">
    <source>
        <dbReference type="Proteomes" id="UP000708208"/>
    </source>
</evidence>
<evidence type="ECO:0000313" key="1">
    <source>
        <dbReference type="EMBL" id="CAG7824094.1"/>
    </source>
</evidence>
<dbReference type="EMBL" id="CAJVCH010531670">
    <property type="protein sequence ID" value="CAG7824094.1"/>
    <property type="molecule type" value="Genomic_DNA"/>
</dbReference>
<dbReference type="OrthoDB" id="5966854at2759"/>
<protein>
    <submittedName>
        <fullName evidence="1">Uncharacterized protein</fullName>
    </submittedName>
</protein>
<dbReference type="Proteomes" id="UP000708208">
    <property type="component" value="Unassembled WGS sequence"/>
</dbReference>
<name>A0A8J2KVA2_9HEXA</name>
<organism evidence="1 2">
    <name type="scientific">Allacma fusca</name>
    <dbReference type="NCBI Taxonomy" id="39272"/>
    <lineage>
        <taxon>Eukaryota</taxon>
        <taxon>Metazoa</taxon>
        <taxon>Ecdysozoa</taxon>
        <taxon>Arthropoda</taxon>
        <taxon>Hexapoda</taxon>
        <taxon>Collembola</taxon>
        <taxon>Symphypleona</taxon>
        <taxon>Sminthuridae</taxon>
        <taxon>Allacma</taxon>
    </lineage>
</organism>
<comment type="caution">
    <text evidence="1">The sequence shown here is derived from an EMBL/GenBank/DDBJ whole genome shotgun (WGS) entry which is preliminary data.</text>
</comment>
<sequence>MVLSCCACSYQAGTFARLWEHYTRKHRLDTNLSIRCSQHATSFKTVQDFKNHGTIFHHLKVHEFDKILGADTDNDEHDSINGITKDTLLFLLELESKFQLGQVGLQFVLENLVTIMNKGKERQENVDMKIIGTEYKRRRLLVKRYGLLEPQPVTLGMTRKKKRFRLQRIFGIRQNYAHFSNASKYLFEQKPDLGYIIPLRNLLDMLLRIPQYEECCNSTGDQELAKKKGVYVSDPLDAIRTIYLAISTDEIEVVNPIGMNTKKHKVTIGCVEVLNLPPQYRSALQAKHLLFVAKSMHLKNDHGLFAILDEFVRTLNYGAVGIPLGKSNQLYKLKLMYATGDSPANAFLFGFKEAVGPAIKFCRTCNISRGDISATFNDQRYEMRTLEGHRQSLVEIEQADVLQRVSLQKATGIIRRSPLFDIHDISMRTGVHDIMHVLLEGGVLACGMQWFLNYIVKVKSRLTLNQLKQIVLSWNYNDCDTRNKPRKLDERIVNPKAKVNMTALSLYVLAQELLFMLEPFLEPEDEPYIINFSQILYISHFFLSSTTYTDESIQTLRYLIARYLHDYQILYPLAKLKPKHHFLTHFLQMILDFGPTRHLSCLRFEAKYGLFKIRKWRNFLNVPYSLASFHQKWLLSKIISSDGLPRDKFVYYEATTLHSVKFNSVIIPTRFRSLLAHDYDDIIEKIAFGSHTLKQNSVLEISNVTDEIPEFCKLFGVLRKGDELHALVDVYLEANFMPEVCAYKMAVKALKKLLEDPSRGLKSNMTTN</sequence>
<reference evidence="1" key="1">
    <citation type="submission" date="2021-06" db="EMBL/GenBank/DDBJ databases">
        <authorList>
            <person name="Hodson N. C."/>
            <person name="Mongue J. A."/>
            <person name="Jaron S. K."/>
        </authorList>
    </citation>
    <scope>NUCLEOTIDE SEQUENCE</scope>
</reference>